<feature type="region of interest" description="Disordered" evidence="1">
    <location>
        <begin position="448"/>
        <end position="526"/>
    </location>
</feature>
<protein>
    <submittedName>
        <fullName evidence="2">Uncharacterized protein</fullName>
    </submittedName>
</protein>
<gene>
    <name evidence="2" type="ORF">IV203_027700</name>
</gene>
<name>A0A9K3LXJ2_9STRA</name>
<reference evidence="2" key="2">
    <citation type="submission" date="2021-04" db="EMBL/GenBank/DDBJ databases">
        <authorList>
            <person name="Podell S."/>
        </authorList>
    </citation>
    <scope>NUCLEOTIDE SEQUENCE</scope>
    <source>
        <strain evidence="2">Hildebrandi</strain>
    </source>
</reference>
<dbReference type="Proteomes" id="UP000693970">
    <property type="component" value="Unassembled WGS sequence"/>
</dbReference>
<accession>A0A9K3LXJ2</accession>
<keyword evidence="3" id="KW-1185">Reference proteome</keyword>
<sequence length="607" mass="65908">MSFSYENQSKKKQDELDSFLTTIESKLRGPFSSLDLAKAVSTAALRSSSSSLIKTTTTLSSPTVESSSNTNATNAAKEYLQNLLCVFSRTDKVIQCRMLIGLMGLNDDTTDGKSTIGETSTVSSLTSDILEILTETQTAPLHEEWVRTTSGLIEGIMFRDELDNSRESCRGEEAAESIAKQQEEVFTKIQQYLEHQHVQGKNNTNRTTEEPDLNACFAPYRYSLISTPVLNTIIPEFCVEDSSATSSETSVHQNFGHNCHFHVNLKAEILQEDWKLEDQCAKEEEQHGGTGTAGLAGISGNAKDLLGNGDVSSASIVNLPPGFRPTKLVNAPKSAGAKSGSNLFMPKKPSSLFNTGNKGAPGAAKTLLRRKGGAQALVKGSSVKQRMAAAALVRPAATTAGVTRTTGVGSTATPSAQTVGRFTGGGKGRSAMTAGRSKMKMIELQEVSELSKQHQQEEEANNTSRASKRKRILEAAQKGMTGTNKKAKSEDAAIATSLPTPVTNDHESTSAAKYHAQSEPSRPSTDWEMAMNLPGTNKMSEDDKKRVKLFLDKQSNPTPNQPTYKIKIHEQRGADPTTGEDTKETYYLALNYDDFTHKITKKIKRYQ</sequence>
<comment type="caution">
    <text evidence="2">The sequence shown here is derived from an EMBL/GenBank/DDBJ whole genome shotgun (WGS) entry which is preliminary data.</text>
</comment>
<feature type="region of interest" description="Disordered" evidence="1">
    <location>
        <begin position="553"/>
        <end position="580"/>
    </location>
</feature>
<dbReference type="EMBL" id="JAGRRH010000005">
    <property type="protein sequence ID" value="KAG7369954.1"/>
    <property type="molecule type" value="Genomic_DNA"/>
</dbReference>
<dbReference type="OrthoDB" id="48165at2759"/>
<evidence type="ECO:0000313" key="3">
    <source>
        <dbReference type="Proteomes" id="UP000693970"/>
    </source>
</evidence>
<feature type="compositionally biased region" description="Polar residues" evidence="1">
    <location>
        <begin position="553"/>
        <end position="563"/>
    </location>
</feature>
<proteinExistence type="predicted"/>
<evidence type="ECO:0000313" key="2">
    <source>
        <dbReference type="EMBL" id="KAG7369954.1"/>
    </source>
</evidence>
<dbReference type="AlphaFoldDB" id="A0A9K3LXJ2"/>
<reference evidence="2" key="1">
    <citation type="journal article" date="2021" name="Sci. Rep.">
        <title>Diploid genomic architecture of Nitzschia inconspicua, an elite biomass production diatom.</title>
        <authorList>
            <person name="Oliver A."/>
            <person name="Podell S."/>
            <person name="Pinowska A."/>
            <person name="Traller J.C."/>
            <person name="Smith S.R."/>
            <person name="McClure R."/>
            <person name="Beliaev A."/>
            <person name="Bohutskyi P."/>
            <person name="Hill E.A."/>
            <person name="Rabines A."/>
            <person name="Zheng H."/>
            <person name="Allen L.Z."/>
            <person name="Kuo A."/>
            <person name="Grigoriev I.V."/>
            <person name="Allen A.E."/>
            <person name="Hazlebeck D."/>
            <person name="Allen E.E."/>
        </authorList>
    </citation>
    <scope>NUCLEOTIDE SEQUENCE</scope>
    <source>
        <strain evidence="2">Hildebrandi</strain>
    </source>
</reference>
<organism evidence="2 3">
    <name type="scientific">Nitzschia inconspicua</name>
    <dbReference type="NCBI Taxonomy" id="303405"/>
    <lineage>
        <taxon>Eukaryota</taxon>
        <taxon>Sar</taxon>
        <taxon>Stramenopiles</taxon>
        <taxon>Ochrophyta</taxon>
        <taxon>Bacillariophyta</taxon>
        <taxon>Bacillariophyceae</taxon>
        <taxon>Bacillariophycidae</taxon>
        <taxon>Bacillariales</taxon>
        <taxon>Bacillariaceae</taxon>
        <taxon>Nitzschia</taxon>
    </lineage>
</organism>
<feature type="region of interest" description="Disordered" evidence="1">
    <location>
        <begin position="404"/>
        <end position="434"/>
    </location>
</feature>
<evidence type="ECO:0000256" key="1">
    <source>
        <dbReference type="SAM" id="MobiDB-lite"/>
    </source>
</evidence>
<feature type="compositionally biased region" description="Low complexity" evidence="1">
    <location>
        <begin position="404"/>
        <end position="414"/>
    </location>
</feature>